<gene>
    <name evidence="2" type="ORF">MNBD_GAMMA25-1104</name>
</gene>
<dbReference type="AlphaFoldDB" id="A0A3B1B2P6"/>
<keyword evidence="1" id="KW-0472">Membrane</keyword>
<name>A0A3B1B2P6_9ZZZZ</name>
<feature type="transmembrane region" description="Helical" evidence="1">
    <location>
        <begin position="28"/>
        <end position="48"/>
    </location>
</feature>
<reference evidence="2" key="1">
    <citation type="submission" date="2018-06" db="EMBL/GenBank/DDBJ databases">
        <authorList>
            <person name="Zhirakovskaya E."/>
        </authorList>
    </citation>
    <scope>NUCLEOTIDE SEQUENCE</scope>
</reference>
<dbReference type="EMBL" id="UOFY01000003">
    <property type="protein sequence ID" value="VAX05708.1"/>
    <property type="molecule type" value="Genomic_DNA"/>
</dbReference>
<keyword evidence="1" id="KW-0812">Transmembrane</keyword>
<sequence>MLVILILVSLYFIWLGFALRRINRGYSVLAWIAASLISFLTLGGFFGFL</sequence>
<keyword evidence="1" id="KW-1133">Transmembrane helix</keyword>
<protein>
    <submittedName>
        <fullName evidence="2">Uncharacterized protein</fullName>
    </submittedName>
</protein>
<proteinExistence type="predicted"/>
<evidence type="ECO:0000313" key="2">
    <source>
        <dbReference type="EMBL" id="VAX05708.1"/>
    </source>
</evidence>
<evidence type="ECO:0000256" key="1">
    <source>
        <dbReference type="SAM" id="Phobius"/>
    </source>
</evidence>
<organism evidence="2">
    <name type="scientific">hydrothermal vent metagenome</name>
    <dbReference type="NCBI Taxonomy" id="652676"/>
    <lineage>
        <taxon>unclassified sequences</taxon>
        <taxon>metagenomes</taxon>
        <taxon>ecological metagenomes</taxon>
    </lineage>
</organism>
<accession>A0A3B1B2P6</accession>